<dbReference type="OrthoDB" id="10669520at2759"/>
<proteinExistence type="predicted"/>
<dbReference type="Proteomes" id="UP000235388">
    <property type="component" value="Unassembled WGS sequence"/>
</dbReference>
<gene>
    <name evidence="1" type="ORF">PCANC_18206</name>
</gene>
<protein>
    <submittedName>
        <fullName evidence="1">Uncharacterized protein</fullName>
    </submittedName>
</protein>
<evidence type="ECO:0000313" key="2">
    <source>
        <dbReference type="Proteomes" id="UP000235388"/>
    </source>
</evidence>
<sequence length="302" mass="34346">MPRATVCAARQAARRDPQTVISENSRLMCRQEAHLQLVFIIDDLIPVTLSNGPLISNKLPSRHKVGARRCIIRCIKAPLVPNSVILKSAHQATQENHEIKPPHQSKALIRKSLHYDQVSKLFFDYLYRTHDYEHFNIYLLSIPLKTRNTEYPCLVGIYTEINEKAWTGGHIKLDDLLVLHGMSKPLYVKIGQMVAGERVPGVTFDNLTGYHRPQGTKEQSWLGTQKASEVSELPRNTICKLMEMMLGMVARFDAQASQIINLHLQSEQRHRLCWGDSSLTNDMLEMFKDVVFEAPLPLAPKS</sequence>
<dbReference type="AlphaFoldDB" id="A0A2N5SJU2"/>
<organism evidence="1 2">
    <name type="scientific">Puccinia coronata f. sp. avenae</name>
    <dbReference type="NCBI Taxonomy" id="200324"/>
    <lineage>
        <taxon>Eukaryota</taxon>
        <taxon>Fungi</taxon>
        <taxon>Dikarya</taxon>
        <taxon>Basidiomycota</taxon>
        <taxon>Pucciniomycotina</taxon>
        <taxon>Pucciniomycetes</taxon>
        <taxon>Pucciniales</taxon>
        <taxon>Pucciniaceae</taxon>
        <taxon>Puccinia</taxon>
    </lineage>
</organism>
<name>A0A2N5SJU2_9BASI</name>
<dbReference type="EMBL" id="PGCJ01000947">
    <property type="protein sequence ID" value="PLW13517.1"/>
    <property type="molecule type" value="Genomic_DNA"/>
</dbReference>
<comment type="caution">
    <text evidence="1">The sequence shown here is derived from an EMBL/GenBank/DDBJ whole genome shotgun (WGS) entry which is preliminary data.</text>
</comment>
<evidence type="ECO:0000313" key="1">
    <source>
        <dbReference type="EMBL" id="PLW13517.1"/>
    </source>
</evidence>
<reference evidence="1 2" key="1">
    <citation type="submission" date="2017-11" db="EMBL/GenBank/DDBJ databases">
        <title>De novo assembly and phasing of dikaryotic genomes from two isolates of Puccinia coronata f. sp. avenae, the causal agent of oat crown rust.</title>
        <authorList>
            <person name="Miller M.E."/>
            <person name="Zhang Y."/>
            <person name="Omidvar V."/>
            <person name="Sperschneider J."/>
            <person name="Schwessinger B."/>
            <person name="Raley C."/>
            <person name="Palmer J.M."/>
            <person name="Garnica D."/>
            <person name="Upadhyaya N."/>
            <person name="Rathjen J."/>
            <person name="Taylor J.M."/>
            <person name="Park R.F."/>
            <person name="Dodds P.N."/>
            <person name="Hirsch C.D."/>
            <person name="Kianian S.F."/>
            <person name="Figueroa M."/>
        </authorList>
    </citation>
    <scope>NUCLEOTIDE SEQUENCE [LARGE SCALE GENOMIC DNA]</scope>
    <source>
        <strain evidence="1">12NC29</strain>
    </source>
</reference>
<accession>A0A2N5SJU2</accession>
<keyword evidence="2" id="KW-1185">Reference proteome</keyword>